<dbReference type="Pfam" id="PF13489">
    <property type="entry name" value="Methyltransf_23"/>
    <property type="match status" value="1"/>
</dbReference>
<reference evidence="4" key="1">
    <citation type="submission" date="2024-04" db="EMBL/GenBank/DDBJ databases">
        <authorList>
            <person name="Shaw F."/>
            <person name="Minotto A."/>
        </authorList>
    </citation>
    <scope>NUCLEOTIDE SEQUENCE [LARGE SCALE GENOMIC DNA]</scope>
</reference>
<evidence type="ECO:0000313" key="3">
    <source>
        <dbReference type="EMBL" id="CAL1695956.1"/>
    </source>
</evidence>
<organism evidence="3 4">
    <name type="scientific">Somion occarium</name>
    <dbReference type="NCBI Taxonomy" id="3059160"/>
    <lineage>
        <taxon>Eukaryota</taxon>
        <taxon>Fungi</taxon>
        <taxon>Dikarya</taxon>
        <taxon>Basidiomycota</taxon>
        <taxon>Agaricomycotina</taxon>
        <taxon>Agaricomycetes</taxon>
        <taxon>Polyporales</taxon>
        <taxon>Cerrenaceae</taxon>
        <taxon>Somion</taxon>
    </lineage>
</organism>
<sequence>MPWSPLLTTRSLTSTKRINCSLTSALEFLHDPKAIIDLNPLVIGREPHPNDPNLYTIKDRMKVLGRYVEFDYTAKFTFREDGCETEVRAPGGTTLKSRWTASEVEGGVEVREEVTATTYFFLMPMTISGLKAPHDVLRERLAAKLEGRSVDQAGTTITNKSEAGDHSGFLSLKFIKSRDPYGTFHVSLNRPLEEPRSIPNTEWLNMGYWKDTDEFPKACEALALKLIKAARCQQGGHVLDVGHGSGDSLLLHLRHPSVPRPSCLTGITSLRAHYLRSCERVRQTQKEITDIDHAPEVHLFAGDAVYHPSDDPHHPLSPTSPTKPYTTILALDCAYHFNNRHRFLQQSFHHLASGGRIALADICFASTGTTIAKFVRYLIGDLGVVPKENVITVQQYYRQMVDLGYVEIEVEDISKDVFPSFTRFLSSRGVVWGVFARVIGLLQIGGARFVIITGKKP</sequence>
<evidence type="ECO:0000256" key="1">
    <source>
        <dbReference type="SAM" id="Phobius"/>
    </source>
</evidence>
<proteinExistence type="predicted"/>
<keyword evidence="1" id="KW-1133">Transmembrane helix</keyword>
<dbReference type="Proteomes" id="UP001497453">
    <property type="component" value="Chromosome 1"/>
</dbReference>
<dbReference type="SUPFAM" id="SSF55961">
    <property type="entry name" value="Bet v1-like"/>
    <property type="match status" value="1"/>
</dbReference>
<dbReference type="EMBL" id="OZ037944">
    <property type="protein sequence ID" value="CAL1695956.1"/>
    <property type="molecule type" value="Genomic_DNA"/>
</dbReference>
<keyword evidence="1" id="KW-0472">Membrane</keyword>
<accession>A0ABP1CJT0</accession>
<gene>
    <name evidence="3" type="ORF">GFSPODELE1_LOCUS969</name>
</gene>
<evidence type="ECO:0000259" key="2">
    <source>
        <dbReference type="Pfam" id="PF23155"/>
    </source>
</evidence>
<keyword evidence="4" id="KW-1185">Reference proteome</keyword>
<dbReference type="SUPFAM" id="SSF53335">
    <property type="entry name" value="S-adenosyl-L-methionine-dependent methyltransferases"/>
    <property type="match status" value="1"/>
</dbReference>
<feature type="domain" description="DUF7053" evidence="2">
    <location>
        <begin position="21"/>
        <end position="146"/>
    </location>
</feature>
<dbReference type="InterPro" id="IPR029063">
    <property type="entry name" value="SAM-dependent_MTases_sf"/>
</dbReference>
<protein>
    <recommendedName>
        <fullName evidence="2">DUF7053 domain-containing protein</fullName>
    </recommendedName>
</protein>
<name>A0ABP1CJT0_9APHY</name>
<evidence type="ECO:0000313" key="4">
    <source>
        <dbReference type="Proteomes" id="UP001497453"/>
    </source>
</evidence>
<feature type="transmembrane region" description="Helical" evidence="1">
    <location>
        <begin position="430"/>
        <end position="451"/>
    </location>
</feature>
<dbReference type="InterPro" id="IPR055481">
    <property type="entry name" value="DUF7053"/>
</dbReference>
<dbReference type="Gene3D" id="3.40.50.150">
    <property type="entry name" value="Vaccinia Virus protein VP39"/>
    <property type="match status" value="1"/>
</dbReference>
<dbReference type="Pfam" id="PF23155">
    <property type="entry name" value="DUF7053"/>
    <property type="match status" value="1"/>
</dbReference>
<keyword evidence="1" id="KW-0812">Transmembrane</keyword>